<evidence type="ECO:0000313" key="1">
    <source>
        <dbReference type="EMBL" id="GMS99097.1"/>
    </source>
</evidence>
<proteinExistence type="predicted"/>
<accession>A0AAV5TY29</accession>
<protein>
    <submittedName>
        <fullName evidence="1">Uncharacterized protein</fullName>
    </submittedName>
</protein>
<organism evidence="1 2">
    <name type="scientific">Pristionchus entomophagus</name>
    <dbReference type="NCBI Taxonomy" id="358040"/>
    <lineage>
        <taxon>Eukaryota</taxon>
        <taxon>Metazoa</taxon>
        <taxon>Ecdysozoa</taxon>
        <taxon>Nematoda</taxon>
        <taxon>Chromadorea</taxon>
        <taxon>Rhabditida</taxon>
        <taxon>Rhabditina</taxon>
        <taxon>Diplogasteromorpha</taxon>
        <taxon>Diplogasteroidea</taxon>
        <taxon>Neodiplogasteridae</taxon>
        <taxon>Pristionchus</taxon>
    </lineage>
</organism>
<dbReference type="EMBL" id="BTSX01000005">
    <property type="protein sequence ID" value="GMS99097.1"/>
    <property type="molecule type" value="Genomic_DNA"/>
</dbReference>
<sequence>LYSEWEIKRVAFLLVGSILTVLVTVSIPALVNAGDVIGTQIEALTTFGRICEVTVTQSVGSGGSSRESYGGTALLLFSTDSLHCLVHLQIDQMANLLDTA</sequence>
<feature type="non-terminal residue" evidence="1">
    <location>
        <position position="100"/>
    </location>
</feature>
<reference evidence="1" key="1">
    <citation type="submission" date="2023-10" db="EMBL/GenBank/DDBJ databases">
        <title>Genome assembly of Pristionchus species.</title>
        <authorList>
            <person name="Yoshida K."/>
            <person name="Sommer R.J."/>
        </authorList>
    </citation>
    <scope>NUCLEOTIDE SEQUENCE</scope>
    <source>
        <strain evidence="1">RS0144</strain>
    </source>
</reference>
<name>A0AAV5TY29_9BILA</name>
<keyword evidence="2" id="KW-1185">Reference proteome</keyword>
<dbReference type="Proteomes" id="UP001432027">
    <property type="component" value="Unassembled WGS sequence"/>
</dbReference>
<gene>
    <name evidence="1" type="ORF">PENTCL1PPCAC_21272</name>
</gene>
<comment type="caution">
    <text evidence="1">The sequence shown here is derived from an EMBL/GenBank/DDBJ whole genome shotgun (WGS) entry which is preliminary data.</text>
</comment>
<feature type="non-terminal residue" evidence="1">
    <location>
        <position position="1"/>
    </location>
</feature>
<dbReference type="AlphaFoldDB" id="A0AAV5TY29"/>
<evidence type="ECO:0000313" key="2">
    <source>
        <dbReference type="Proteomes" id="UP001432027"/>
    </source>
</evidence>